<dbReference type="GO" id="GO:0003700">
    <property type="term" value="F:DNA-binding transcription factor activity"/>
    <property type="evidence" value="ECO:0007669"/>
    <property type="project" value="TreeGrafter"/>
</dbReference>
<comment type="caution">
    <text evidence="4">The sequence shown here is derived from an EMBL/GenBank/DDBJ whole genome shotgun (WGS) entry which is preliminary data.</text>
</comment>
<dbReference type="InterPro" id="IPR010982">
    <property type="entry name" value="Lambda_DNA-bd_dom_sf"/>
</dbReference>
<reference evidence="4 5" key="1">
    <citation type="submission" date="2018-08" db="EMBL/GenBank/DDBJ databases">
        <title>A genome reference for cultivated species of the human gut microbiota.</title>
        <authorList>
            <person name="Zou Y."/>
            <person name="Xue W."/>
            <person name="Luo G."/>
        </authorList>
    </citation>
    <scope>NUCLEOTIDE SEQUENCE [LARGE SCALE GENOMIC DNA]</scope>
    <source>
        <strain evidence="4 5">AF19-16AC</strain>
    </source>
</reference>
<sequence length="66" mass="7212">MLKVNLWEVRTAKGLKLEAVAVMTGVSKSTLNNIENGKTSPTLANLEKIAKGLGCRISDLYDSEYK</sequence>
<dbReference type="Pfam" id="PF01381">
    <property type="entry name" value="HTH_3"/>
    <property type="match status" value="1"/>
</dbReference>
<protein>
    <submittedName>
        <fullName evidence="3">Helix-turn-helix domain-containing protein</fullName>
    </submittedName>
    <submittedName>
        <fullName evidence="4">XRE family transcriptional regulator</fullName>
    </submittedName>
</protein>
<evidence type="ECO:0000256" key="1">
    <source>
        <dbReference type="ARBA" id="ARBA00023125"/>
    </source>
</evidence>
<dbReference type="SUPFAM" id="SSF47413">
    <property type="entry name" value="lambda repressor-like DNA-binding domains"/>
    <property type="match status" value="1"/>
</dbReference>
<dbReference type="PROSITE" id="PS50943">
    <property type="entry name" value="HTH_CROC1"/>
    <property type="match status" value="1"/>
</dbReference>
<dbReference type="Gene3D" id="1.10.260.40">
    <property type="entry name" value="lambda repressor-like DNA-binding domains"/>
    <property type="match status" value="1"/>
</dbReference>
<proteinExistence type="predicted"/>
<dbReference type="PANTHER" id="PTHR46797">
    <property type="entry name" value="HTH-TYPE TRANSCRIPTIONAL REGULATOR"/>
    <property type="match status" value="1"/>
</dbReference>
<dbReference type="InterPro" id="IPR050807">
    <property type="entry name" value="TransReg_Diox_bact_type"/>
</dbReference>
<dbReference type="RefSeq" id="WP_054338080.1">
    <property type="nucleotide sequence ID" value="NZ_BAABSA010000036.1"/>
</dbReference>
<dbReference type="SMART" id="SM00530">
    <property type="entry name" value="HTH_XRE"/>
    <property type="match status" value="1"/>
</dbReference>
<gene>
    <name evidence="4" type="ORF">DWX36_07960</name>
    <name evidence="3" type="ORF">LIQ10_12380</name>
</gene>
<accession>A0A2N5PH58</accession>
<dbReference type="GO" id="GO:0005829">
    <property type="term" value="C:cytosol"/>
    <property type="evidence" value="ECO:0007669"/>
    <property type="project" value="TreeGrafter"/>
</dbReference>
<evidence type="ECO:0000313" key="4">
    <source>
        <dbReference type="EMBL" id="RGT39169.1"/>
    </source>
</evidence>
<feature type="domain" description="HTH cro/C1-type" evidence="2">
    <location>
        <begin position="6"/>
        <end position="60"/>
    </location>
</feature>
<dbReference type="AlphaFoldDB" id="A0A2N5PH58"/>
<organism evidence="4 5">
    <name type="scientific">Mediterraneibacter gnavus</name>
    <name type="common">Ruminococcus gnavus</name>
    <dbReference type="NCBI Taxonomy" id="33038"/>
    <lineage>
        <taxon>Bacteria</taxon>
        <taxon>Bacillati</taxon>
        <taxon>Bacillota</taxon>
        <taxon>Clostridia</taxon>
        <taxon>Lachnospirales</taxon>
        <taxon>Lachnospiraceae</taxon>
        <taxon>Mediterraneibacter</taxon>
    </lineage>
</organism>
<dbReference type="Proteomes" id="UP000283834">
    <property type="component" value="Unassembled WGS sequence"/>
</dbReference>
<dbReference type="GO" id="GO:0003677">
    <property type="term" value="F:DNA binding"/>
    <property type="evidence" value="ECO:0007669"/>
    <property type="project" value="UniProtKB-KW"/>
</dbReference>
<reference evidence="3" key="2">
    <citation type="submission" date="2021-10" db="EMBL/GenBank/DDBJ databases">
        <title>Collection of gut derived symbiotic bacterial strains cultured from healthy donors.</title>
        <authorList>
            <person name="Lin H."/>
            <person name="Littmann E."/>
            <person name="Claire K."/>
            <person name="Pamer E."/>
        </authorList>
    </citation>
    <scope>NUCLEOTIDE SEQUENCE</scope>
    <source>
        <strain evidence="3">MSK.23.4</strain>
    </source>
</reference>
<dbReference type="PANTHER" id="PTHR46797:SF1">
    <property type="entry name" value="METHYLPHOSPHONATE SYNTHASE"/>
    <property type="match status" value="1"/>
</dbReference>
<dbReference type="CDD" id="cd00093">
    <property type="entry name" value="HTH_XRE"/>
    <property type="match status" value="1"/>
</dbReference>
<dbReference type="EMBL" id="QRWQ01000006">
    <property type="protein sequence ID" value="RGT39169.1"/>
    <property type="molecule type" value="Genomic_DNA"/>
</dbReference>
<evidence type="ECO:0000313" key="3">
    <source>
        <dbReference type="EMBL" id="MCB5494525.1"/>
    </source>
</evidence>
<dbReference type="Proteomes" id="UP001297422">
    <property type="component" value="Unassembled WGS sequence"/>
</dbReference>
<name>A0A2N5PH58_MEDGN</name>
<dbReference type="InterPro" id="IPR001387">
    <property type="entry name" value="Cro/C1-type_HTH"/>
</dbReference>
<keyword evidence="1" id="KW-0238">DNA-binding</keyword>
<evidence type="ECO:0000259" key="2">
    <source>
        <dbReference type="PROSITE" id="PS50943"/>
    </source>
</evidence>
<evidence type="ECO:0000313" key="5">
    <source>
        <dbReference type="Proteomes" id="UP000283834"/>
    </source>
</evidence>
<dbReference type="EMBL" id="JAJBNC010000019">
    <property type="protein sequence ID" value="MCB5494525.1"/>
    <property type="molecule type" value="Genomic_DNA"/>
</dbReference>